<evidence type="ECO:0000256" key="7">
    <source>
        <dbReference type="HAMAP-Rule" id="MF_00147"/>
    </source>
</evidence>
<dbReference type="FunFam" id="3.20.20.70:FF:000223">
    <property type="entry name" value="Triosephosphate isomerase"/>
    <property type="match status" value="1"/>
</dbReference>
<evidence type="ECO:0000256" key="8">
    <source>
        <dbReference type="RuleBase" id="RU363013"/>
    </source>
</evidence>
<keyword evidence="4 7" id="KW-0324">Glycolysis</keyword>
<keyword evidence="5 7" id="KW-0413">Isomerase</keyword>
<comment type="pathway">
    <text evidence="7 8">Carbohydrate biosynthesis; gluconeogenesis.</text>
</comment>
<protein>
    <recommendedName>
        <fullName evidence="1 7">Triosephosphate isomerase</fullName>
        <shortName evidence="7">TIM</shortName>
        <shortName evidence="7">TPI</shortName>
        <ecNumber evidence="7 8">5.3.1.1</ecNumber>
    </recommendedName>
    <alternativeName>
        <fullName evidence="7">Triose-phosphate isomerase</fullName>
    </alternativeName>
</protein>
<keyword evidence="2 7" id="KW-0312">Gluconeogenesis</keyword>
<name>A0A650CXU4_ACIAM</name>
<evidence type="ECO:0000256" key="1">
    <source>
        <dbReference type="ARBA" id="ARBA00019397"/>
    </source>
</evidence>
<dbReference type="InterPro" id="IPR000652">
    <property type="entry name" value="Triosephosphate_isomerase"/>
</dbReference>
<feature type="binding site" evidence="7">
    <location>
        <position position="146"/>
    </location>
    <ligand>
        <name>substrate</name>
    </ligand>
</feature>
<dbReference type="NCBIfam" id="TIGR00419">
    <property type="entry name" value="tim"/>
    <property type="match status" value="1"/>
</dbReference>
<evidence type="ECO:0000256" key="2">
    <source>
        <dbReference type="ARBA" id="ARBA00022432"/>
    </source>
</evidence>
<evidence type="ECO:0000313" key="9">
    <source>
        <dbReference type="EMBL" id="MQL54899.1"/>
    </source>
</evidence>
<comment type="function">
    <text evidence="7">Involved in the gluconeogenesis. Catalyzes stereospecifically the conversion of dihydroxyacetone phosphate (DHAP) to D-glyceraldehyde-3-phosphate (G3P).</text>
</comment>
<feature type="active site" description="Proton acceptor" evidence="7">
    <location>
        <position position="141"/>
    </location>
</feature>
<proteinExistence type="inferred from homology"/>
<dbReference type="EMBL" id="WHYS01000001">
    <property type="protein sequence ID" value="MQL54899.1"/>
    <property type="molecule type" value="Genomic_DNA"/>
</dbReference>
<comment type="catalytic activity">
    <reaction evidence="7 8">
        <text>D-glyceraldehyde 3-phosphate = dihydroxyacetone phosphate</text>
        <dbReference type="Rhea" id="RHEA:18585"/>
        <dbReference type="ChEBI" id="CHEBI:57642"/>
        <dbReference type="ChEBI" id="CHEBI:59776"/>
        <dbReference type="EC" id="5.3.1.1"/>
    </reaction>
</comment>
<dbReference type="NCBIfam" id="NF003302">
    <property type="entry name" value="PRK04302.1"/>
    <property type="match status" value="1"/>
</dbReference>
<dbReference type="HAMAP" id="MF_00147_A">
    <property type="entry name" value="TIM_A"/>
    <property type="match status" value="1"/>
</dbReference>
<dbReference type="Gene3D" id="3.20.20.70">
    <property type="entry name" value="Aldolase class I"/>
    <property type="match status" value="1"/>
</dbReference>
<dbReference type="GO" id="GO:0019563">
    <property type="term" value="P:glycerol catabolic process"/>
    <property type="evidence" value="ECO:0007669"/>
    <property type="project" value="TreeGrafter"/>
</dbReference>
<dbReference type="SUPFAM" id="SSF51351">
    <property type="entry name" value="Triosephosphate isomerase (TIM)"/>
    <property type="match status" value="1"/>
</dbReference>
<accession>A0A650CXU4</accession>
<dbReference type="GeneID" id="42780549"/>
<dbReference type="GO" id="GO:0006094">
    <property type="term" value="P:gluconeogenesis"/>
    <property type="evidence" value="ECO:0007669"/>
    <property type="project" value="UniProtKB-UniRule"/>
</dbReference>
<dbReference type="InterPro" id="IPR013785">
    <property type="entry name" value="Aldolase_TIM"/>
</dbReference>
<evidence type="ECO:0000313" key="11">
    <source>
        <dbReference type="Proteomes" id="UP000426328"/>
    </source>
</evidence>
<dbReference type="UniPathway" id="UPA00138"/>
<dbReference type="PANTHER" id="PTHR21139">
    <property type="entry name" value="TRIOSEPHOSPHATE ISOMERASE"/>
    <property type="match status" value="1"/>
</dbReference>
<dbReference type="GO" id="GO:0005829">
    <property type="term" value="C:cytosol"/>
    <property type="evidence" value="ECO:0007669"/>
    <property type="project" value="TreeGrafter"/>
</dbReference>
<dbReference type="GO" id="GO:0006096">
    <property type="term" value="P:glycolytic process"/>
    <property type="evidence" value="ECO:0007669"/>
    <property type="project" value="UniProtKB-UniRule"/>
</dbReference>
<dbReference type="EC" id="5.3.1.1" evidence="7 8"/>
<reference evidence="10 11" key="2">
    <citation type="submission" date="2019-10" db="EMBL/GenBank/DDBJ databases">
        <title>Genome Sequences from Six Type Strain Members of the Archaeal Family Sulfolobaceae: Acidianus ambivalens, Acidianus infernus, Metallosphaera prunae, Stygiolobus azoricus, Sulfolobus metallicus, and Sulfurisphaera ohwakuensis.</title>
        <authorList>
            <person name="Counts J.A."/>
            <person name="Kelly R.M."/>
        </authorList>
    </citation>
    <scope>NUCLEOTIDE SEQUENCE [LARGE SCALE GENOMIC DNA]</scope>
    <source>
        <strain evidence="10 11">LEI 10</strain>
    </source>
</reference>
<feature type="binding site" evidence="7">
    <location>
        <begin position="9"/>
        <end position="11"/>
    </location>
    <ligand>
        <name>substrate</name>
    </ligand>
</feature>
<dbReference type="AlphaFoldDB" id="A0A650CXU4"/>
<dbReference type="GO" id="GO:0004807">
    <property type="term" value="F:triose-phosphate isomerase activity"/>
    <property type="evidence" value="ECO:0007669"/>
    <property type="project" value="UniProtKB-UniRule"/>
</dbReference>
<dbReference type="InterPro" id="IPR035990">
    <property type="entry name" value="TIM_sf"/>
</dbReference>
<dbReference type="KEGG" id="aamb:D1866_12410"/>
<gene>
    <name evidence="7 10" type="primary">tpiA</name>
    <name evidence="10" type="ORF">D1866_12410</name>
    <name evidence="9" type="ORF">GFB69_03850</name>
</gene>
<evidence type="ECO:0000256" key="3">
    <source>
        <dbReference type="ARBA" id="ARBA00022490"/>
    </source>
</evidence>
<dbReference type="UniPathway" id="UPA00109">
    <property type="reaction ID" value="UER00189"/>
</dbReference>
<feature type="active site" description="Electrophile" evidence="7">
    <location>
        <position position="93"/>
    </location>
</feature>
<evidence type="ECO:0000256" key="5">
    <source>
        <dbReference type="ARBA" id="ARBA00023235"/>
    </source>
</evidence>
<evidence type="ECO:0000256" key="6">
    <source>
        <dbReference type="ARBA" id="ARBA00044762"/>
    </source>
</evidence>
<dbReference type="CDD" id="cd00311">
    <property type="entry name" value="TIM"/>
    <property type="match status" value="1"/>
</dbReference>
<dbReference type="GO" id="GO:0046166">
    <property type="term" value="P:glyceraldehyde-3-phosphate biosynthetic process"/>
    <property type="evidence" value="ECO:0007669"/>
    <property type="project" value="TreeGrafter"/>
</dbReference>
<keyword evidence="11" id="KW-1185">Reference proteome</keyword>
<feature type="binding site" evidence="7">
    <location>
        <begin position="201"/>
        <end position="202"/>
    </location>
    <ligand>
        <name>substrate</name>
    </ligand>
</feature>
<comment type="subcellular location">
    <subcellularLocation>
        <location evidence="7 8">Cytoplasm</location>
    </subcellularLocation>
</comment>
<dbReference type="PANTHER" id="PTHR21139:SF42">
    <property type="entry name" value="TRIOSEPHOSPHATE ISOMERASE"/>
    <property type="match status" value="1"/>
</dbReference>
<comment type="subunit">
    <text evidence="6 7">Homotetramer; dimer of dimers.</text>
</comment>
<dbReference type="PROSITE" id="PS51440">
    <property type="entry name" value="TIM_2"/>
    <property type="match status" value="1"/>
</dbReference>
<dbReference type="Proteomes" id="UP000426328">
    <property type="component" value="Chromosome"/>
</dbReference>
<reference evidence="9 12" key="1">
    <citation type="submission" date="2019-10" db="EMBL/GenBank/DDBJ databases">
        <title>Comparative genomics of sulfur disproportionating microorganisms.</title>
        <authorList>
            <person name="Ward L.M."/>
            <person name="Bertran E."/>
            <person name="Johnston D."/>
        </authorList>
    </citation>
    <scope>NUCLEOTIDE SEQUENCE [LARGE SCALE GENOMIC DNA]</scope>
    <source>
        <strain evidence="9 12">DSM 3772</strain>
    </source>
</reference>
<evidence type="ECO:0000256" key="4">
    <source>
        <dbReference type="ARBA" id="ARBA00023152"/>
    </source>
</evidence>
<organism evidence="10 11">
    <name type="scientific">Acidianus ambivalens</name>
    <name type="common">Desulfurolobus ambivalens</name>
    <dbReference type="NCBI Taxonomy" id="2283"/>
    <lineage>
        <taxon>Archaea</taxon>
        <taxon>Thermoproteota</taxon>
        <taxon>Thermoprotei</taxon>
        <taxon>Sulfolobales</taxon>
        <taxon>Sulfolobaceae</taxon>
        <taxon>Acidianus</taxon>
    </lineage>
</organism>
<sequence length="232" mass="25017">MKKPIILINFKAYENSFGKKGVDIAKRIEKVSTEYSTEVILSVPATMIPILSQEVSLPIYAQHVDSYPLGAHTGSLLPEMIKEAGAKGTLLNHSEKRIRADEIHDALIRLNRLGLESVVCVDRYELVEPMALLKPTAILIEPPELIGSGISVSKAKPEVITNAVKEISKVPGVFIIAGAGISSGEDVYTAVKLGADGIGVASAVMKAKEPEKVVEDFIKSGIKAMDEKNDRN</sequence>
<dbReference type="RefSeq" id="WP_152940267.1">
    <property type="nucleotide sequence ID" value="NZ_CP045482.1"/>
</dbReference>
<evidence type="ECO:0000313" key="12">
    <source>
        <dbReference type="Proteomes" id="UP000474054"/>
    </source>
</evidence>
<comment type="similarity">
    <text evidence="7 8">Belongs to the triosephosphate isomerase family.</text>
</comment>
<feature type="binding site" evidence="7">
    <location>
        <position position="180"/>
    </location>
    <ligand>
        <name>substrate</name>
    </ligand>
</feature>
<evidence type="ECO:0000313" key="10">
    <source>
        <dbReference type="EMBL" id="QGR22684.1"/>
    </source>
</evidence>
<keyword evidence="3 7" id="KW-0963">Cytoplasm</keyword>
<dbReference type="EMBL" id="CP045482">
    <property type="protein sequence ID" value="QGR22684.1"/>
    <property type="molecule type" value="Genomic_DNA"/>
</dbReference>
<dbReference type="Pfam" id="PF00121">
    <property type="entry name" value="TIM"/>
    <property type="match status" value="1"/>
</dbReference>
<comment type="pathway">
    <text evidence="7 8">Carbohydrate degradation; glycolysis; D-glyceraldehyde 3-phosphate from glycerone phosphate: step 1/1.</text>
</comment>
<dbReference type="InterPro" id="IPR022891">
    <property type="entry name" value="Triosephosphate_isomerase_arc"/>
</dbReference>
<dbReference type="Proteomes" id="UP000474054">
    <property type="component" value="Unassembled WGS sequence"/>
</dbReference>